<reference evidence="4" key="1">
    <citation type="submission" date="2016-04" db="EMBL/GenBank/DDBJ databases">
        <title>Draft genome sequence of Paludibacter jiangxiensis strain NM7.</title>
        <authorList>
            <person name="Qiu Y."/>
            <person name="Matsuura N."/>
            <person name="Ohashi A."/>
            <person name="Tourlousse M.D."/>
            <person name="Sekiguchi Y."/>
        </authorList>
    </citation>
    <scope>NUCLEOTIDE SEQUENCE [LARGE SCALE GENOMIC DNA]</scope>
    <source>
        <strain evidence="4">NM7</strain>
    </source>
</reference>
<dbReference type="STRING" id="681398.PJIAN_2136"/>
<reference evidence="4" key="2">
    <citation type="journal article" date="2017" name="Genome Announc.">
        <title>Draft genome sequence of Paludibacter jiangxiensis NM7(T), a propionate-producing fermentative bacterium.</title>
        <authorList>
            <person name="Qiu Y.-L."/>
            <person name="Tourlousse D.M."/>
            <person name="Matsuura N."/>
            <person name="Ohashi A."/>
            <person name="Sekiguchi Y."/>
        </authorList>
    </citation>
    <scope>NUCLEOTIDE SEQUENCE [LARGE SCALE GENOMIC DNA]</scope>
    <source>
        <strain evidence="4">NM7</strain>
    </source>
</reference>
<dbReference type="EMBL" id="BDCR01000002">
    <property type="protein sequence ID" value="GAT62577.1"/>
    <property type="molecule type" value="Genomic_DNA"/>
</dbReference>
<dbReference type="Gene3D" id="2.60.120.1130">
    <property type="match status" value="1"/>
</dbReference>
<dbReference type="RefSeq" id="WP_172795578.1">
    <property type="nucleotide sequence ID" value="NZ_BDCR01000002.1"/>
</dbReference>
<dbReference type="SUPFAM" id="SSF54001">
    <property type="entry name" value="Cysteine proteinases"/>
    <property type="match status" value="1"/>
</dbReference>
<evidence type="ECO:0000313" key="3">
    <source>
        <dbReference type="EMBL" id="GAT62577.1"/>
    </source>
</evidence>
<evidence type="ECO:0000313" key="4">
    <source>
        <dbReference type="Proteomes" id="UP000076586"/>
    </source>
</evidence>
<evidence type="ECO:0000259" key="1">
    <source>
        <dbReference type="Pfam" id="PF01841"/>
    </source>
</evidence>
<dbReference type="InterPro" id="IPR002931">
    <property type="entry name" value="Transglutaminase-like"/>
</dbReference>
<name>A0A161LEC8_9BACT</name>
<dbReference type="Gene3D" id="3.10.620.30">
    <property type="match status" value="1"/>
</dbReference>
<dbReference type="Gene3D" id="2.60.40.3140">
    <property type="match status" value="1"/>
</dbReference>
<feature type="domain" description="Transglutaminase-like" evidence="1">
    <location>
        <begin position="271"/>
        <end position="374"/>
    </location>
</feature>
<dbReference type="InterPro" id="IPR024618">
    <property type="entry name" value="DUF3857"/>
</dbReference>
<sequence length="629" mass="72777">MKFERIMYPTIFSTSRMIVFAIVFLSQLQIHLRAQEVNAEVVDYKSVCVFDKSKLSQSKSVTVQVNNRAGEEYGEVKIYYSKADKLTDVSVRLEDRNGILIRTLGKNELSDRSAISEGALYEDSYVKQALVKHNVYPYRVTYSYTIVSKNYIEIADWTPVVYNDIPTRNATLKVVIPKNVKFEVTTMSVDTCQKDSTVSSLEMVWKSRYNKQIKNEVFAEKENFYPRVIVVPGVFNYGVEGESRSWTSLGKWYANLTRGLDNLPDEEKTKVQHLISGLKDKRDIIRKLYRYLQDNTRYINISIGIGGLKPYPASYVAQNRYGDCKALTTYMKALLKAAGIDSKYVLIYAGDQPRSLIRQAVFPQFNHVILAVPVDRDTIWLENTSPVNPFGYMGLFTQNREALLVDEQESHLVHVPALHRQDAVNERMFNFRFSSAGHATVNWSSIFKGQDFDRFTQINTSLNEELKDRIIRDYIPFKNYEVLDWHIERADRDSSFIKFNASFNVYKYLKSLGTDMYFSLYPVEIPNFIQPALRTLPLEIPYPVGGVDSLVYYYPDKYGLKGMMKDVNIDTKFGTYSCVFHPDKEKLLVIKKINIYAGRYSLSQYSEFYEFIKYIKEIDTANVLLQRAD</sequence>
<dbReference type="Pfam" id="PF12969">
    <property type="entry name" value="DUF3857"/>
    <property type="match status" value="1"/>
</dbReference>
<proteinExistence type="predicted"/>
<dbReference type="AlphaFoldDB" id="A0A161LEC8"/>
<protein>
    <submittedName>
        <fullName evidence="3">Transglutaminase-like enzyme</fullName>
    </submittedName>
</protein>
<organism evidence="3 4">
    <name type="scientific">Paludibacter jiangxiensis</name>
    <dbReference type="NCBI Taxonomy" id="681398"/>
    <lineage>
        <taxon>Bacteria</taxon>
        <taxon>Pseudomonadati</taxon>
        <taxon>Bacteroidota</taxon>
        <taxon>Bacteroidia</taxon>
        <taxon>Bacteroidales</taxon>
        <taxon>Paludibacteraceae</taxon>
        <taxon>Paludibacter</taxon>
    </lineage>
</organism>
<gene>
    <name evidence="3" type="ORF">PJIAN_2136</name>
</gene>
<evidence type="ECO:0000259" key="2">
    <source>
        <dbReference type="Pfam" id="PF12969"/>
    </source>
</evidence>
<dbReference type="Proteomes" id="UP000076586">
    <property type="component" value="Unassembled WGS sequence"/>
</dbReference>
<dbReference type="InterPro" id="IPR038765">
    <property type="entry name" value="Papain-like_cys_pep_sf"/>
</dbReference>
<feature type="domain" description="DUF3857" evidence="2">
    <location>
        <begin position="60"/>
        <end position="186"/>
    </location>
</feature>
<accession>A0A161LEC8</accession>
<dbReference type="Pfam" id="PF01841">
    <property type="entry name" value="Transglut_core"/>
    <property type="match status" value="1"/>
</dbReference>
<comment type="caution">
    <text evidence="3">The sequence shown here is derived from an EMBL/GenBank/DDBJ whole genome shotgun (WGS) entry which is preliminary data.</text>
</comment>
<keyword evidence="4" id="KW-1185">Reference proteome</keyword>